<name>A0A6H1ZSB6_9ZZZZ</name>
<reference evidence="1" key="1">
    <citation type="submission" date="2020-03" db="EMBL/GenBank/DDBJ databases">
        <title>The deep terrestrial virosphere.</title>
        <authorList>
            <person name="Holmfeldt K."/>
            <person name="Nilsson E."/>
            <person name="Simone D."/>
            <person name="Lopez-Fernandez M."/>
            <person name="Wu X."/>
            <person name="de Brujin I."/>
            <person name="Lundin D."/>
            <person name="Andersson A."/>
            <person name="Bertilsson S."/>
            <person name="Dopson M."/>
        </authorList>
    </citation>
    <scope>NUCLEOTIDE SEQUENCE</scope>
    <source>
        <strain evidence="3">MM415A00115</strain>
        <strain evidence="2">MM415B00490</strain>
        <strain evidence="1">TM448A01903</strain>
    </source>
</reference>
<evidence type="ECO:0000313" key="2">
    <source>
        <dbReference type="EMBL" id="QJA64522.1"/>
    </source>
</evidence>
<dbReference type="AlphaFoldDB" id="A0A6H1ZSB6"/>
<protein>
    <submittedName>
        <fullName evidence="1">Uncharacterized protein</fullName>
    </submittedName>
</protein>
<dbReference type="EMBL" id="MT144219">
    <property type="protein sequence ID" value="QJA50823.1"/>
    <property type="molecule type" value="Genomic_DNA"/>
</dbReference>
<gene>
    <name evidence="3" type="ORF">MM415A00115_0020</name>
    <name evidence="2" type="ORF">MM415B00490_0020</name>
    <name evidence="1" type="ORF">TM448A01903_0012</name>
</gene>
<evidence type="ECO:0000313" key="1">
    <source>
        <dbReference type="EMBL" id="QJA50823.1"/>
    </source>
</evidence>
<accession>A0A6H1ZSB6</accession>
<proteinExistence type="predicted"/>
<sequence length="75" mass="8971">MKDEIIRKQLFGAHTNDLSDPRKYRSLKIIVPSKNEKEDSREYMIDTSDGIFVFLMNRIEELQKRLDELEAKKKK</sequence>
<dbReference type="EMBL" id="MT145190">
    <property type="protein sequence ID" value="QJI04785.1"/>
    <property type="molecule type" value="Genomic_DNA"/>
</dbReference>
<dbReference type="EMBL" id="MT141521">
    <property type="protein sequence ID" value="QJA64522.1"/>
    <property type="molecule type" value="Genomic_DNA"/>
</dbReference>
<evidence type="ECO:0000313" key="3">
    <source>
        <dbReference type="EMBL" id="QJI04785.1"/>
    </source>
</evidence>
<organism evidence="1">
    <name type="scientific">viral metagenome</name>
    <dbReference type="NCBI Taxonomy" id="1070528"/>
    <lineage>
        <taxon>unclassified sequences</taxon>
        <taxon>metagenomes</taxon>
        <taxon>organismal metagenomes</taxon>
    </lineage>
</organism>